<dbReference type="GO" id="GO:0046677">
    <property type="term" value="P:response to antibiotic"/>
    <property type="evidence" value="ECO:0007669"/>
    <property type="project" value="UniProtKB-KW"/>
</dbReference>
<dbReference type="InterPro" id="IPR004360">
    <property type="entry name" value="Glyas_Fos-R_dOase_dom"/>
</dbReference>
<evidence type="ECO:0000256" key="3">
    <source>
        <dbReference type="ARBA" id="ARBA00023251"/>
    </source>
</evidence>
<dbReference type="InterPro" id="IPR029068">
    <property type="entry name" value="Glyas_Bleomycin-R_OHBP_Dase"/>
</dbReference>
<dbReference type="Pfam" id="PF00903">
    <property type="entry name" value="Glyoxalase"/>
    <property type="match status" value="1"/>
</dbReference>
<dbReference type="EMBL" id="BSTX01000002">
    <property type="protein sequence ID" value="GLZ78837.1"/>
    <property type="molecule type" value="Genomic_DNA"/>
</dbReference>
<reference evidence="5" key="1">
    <citation type="submission" date="2023-03" db="EMBL/GenBank/DDBJ databases">
        <title>Actinorhabdospora filicis NBRC 111898.</title>
        <authorList>
            <person name="Ichikawa N."/>
            <person name="Sato H."/>
            <person name="Tonouchi N."/>
        </authorList>
    </citation>
    <scope>NUCLEOTIDE SEQUENCE</scope>
    <source>
        <strain evidence="5">NBRC 111898</strain>
    </source>
</reference>
<gene>
    <name evidence="5" type="ORF">Afil01_36440</name>
</gene>
<sequence>MVTFASAAPVLPVRDIDAAGAHYRALGFAVTAYDGEAAYAFAERDGVHLHFSQVAALDPATSLVSVYLYVDDADALHAGWTATGLPGRFVAPTDTDYGLREGAHVDPDGNLLRYGSPLTR</sequence>
<evidence type="ECO:0000313" key="5">
    <source>
        <dbReference type="EMBL" id="GLZ78837.1"/>
    </source>
</evidence>
<dbReference type="RefSeq" id="WP_285663974.1">
    <property type="nucleotide sequence ID" value="NZ_BSTX01000002.1"/>
</dbReference>
<dbReference type="Proteomes" id="UP001165079">
    <property type="component" value="Unassembled WGS sequence"/>
</dbReference>
<dbReference type="InterPro" id="IPR000335">
    <property type="entry name" value="Bleomycin-R"/>
</dbReference>
<feature type="domain" description="VOC" evidence="4">
    <location>
        <begin position="3"/>
        <end position="117"/>
    </location>
</feature>
<dbReference type="InterPro" id="IPR037523">
    <property type="entry name" value="VOC_core"/>
</dbReference>
<organism evidence="5 6">
    <name type="scientific">Actinorhabdospora filicis</name>
    <dbReference type="NCBI Taxonomy" id="1785913"/>
    <lineage>
        <taxon>Bacteria</taxon>
        <taxon>Bacillati</taxon>
        <taxon>Actinomycetota</taxon>
        <taxon>Actinomycetes</taxon>
        <taxon>Micromonosporales</taxon>
        <taxon>Micromonosporaceae</taxon>
        <taxon>Actinorhabdospora</taxon>
    </lineage>
</organism>
<evidence type="ECO:0000256" key="1">
    <source>
        <dbReference type="ARBA" id="ARBA00011051"/>
    </source>
</evidence>
<protein>
    <recommendedName>
        <fullName evidence="2">Bleomycin resistance protein</fullName>
    </recommendedName>
</protein>
<dbReference type="PROSITE" id="PS51819">
    <property type="entry name" value="VOC"/>
    <property type="match status" value="1"/>
</dbReference>
<keyword evidence="6" id="KW-1185">Reference proteome</keyword>
<dbReference type="CDD" id="cd08349">
    <property type="entry name" value="BLMA_like"/>
    <property type="match status" value="1"/>
</dbReference>
<comment type="caution">
    <text evidence="5">The sequence shown here is derived from an EMBL/GenBank/DDBJ whole genome shotgun (WGS) entry which is preliminary data.</text>
</comment>
<dbReference type="AlphaFoldDB" id="A0A9W6SMX1"/>
<evidence type="ECO:0000256" key="2">
    <source>
        <dbReference type="ARBA" id="ARBA00021572"/>
    </source>
</evidence>
<evidence type="ECO:0000259" key="4">
    <source>
        <dbReference type="PROSITE" id="PS51819"/>
    </source>
</evidence>
<dbReference type="Gene3D" id="3.10.180.10">
    <property type="entry name" value="2,3-Dihydroxybiphenyl 1,2-Dioxygenase, domain 1"/>
    <property type="match status" value="1"/>
</dbReference>
<comment type="similarity">
    <text evidence="1">Belongs to the bleomycin resistance protein family.</text>
</comment>
<accession>A0A9W6SMX1</accession>
<keyword evidence="3" id="KW-0046">Antibiotic resistance</keyword>
<evidence type="ECO:0000313" key="6">
    <source>
        <dbReference type="Proteomes" id="UP001165079"/>
    </source>
</evidence>
<dbReference type="SUPFAM" id="SSF54593">
    <property type="entry name" value="Glyoxalase/Bleomycin resistance protein/Dihydroxybiphenyl dioxygenase"/>
    <property type="match status" value="1"/>
</dbReference>
<proteinExistence type="inferred from homology"/>
<name>A0A9W6SMX1_9ACTN</name>